<reference evidence="5 7" key="2">
    <citation type="submission" date="2023-07" db="EMBL/GenBank/DDBJ databases">
        <title>Genomic Encyclopedia of Type Strains, Phase IV (KMG-IV): sequencing the most valuable type-strain genomes for metagenomic binning, comparative biology and taxonomic classification.</title>
        <authorList>
            <person name="Goeker M."/>
        </authorList>
    </citation>
    <scope>NUCLEOTIDE SEQUENCE [LARGE SCALE GENOMIC DNA]</scope>
    <source>
        <strain evidence="5 7">DSM 338</strain>
    </source>
</reference>
<dbReference type="SUPFAM" id="SSF52096">
    <property type="entry name" value="ClpP/crotonase"/>
    <property type="match status" value="1"/>
</dbReference>
<dbReference type="RefSeq" id="WP_281805217.1">
    <property type="nucleotide sequence ID" value="NZ_BSDO01000001.1"/>
</dbReference>
<dbReference type="PANTHER" id="PTHR11941">
    <property type="entry name" value="ENOYL-COA HYDRATASE-RELATED"/>
    <property type="match status" value="1"/>
</dbReference>
<dbReference type="Gene3D" id="1.10.12.10">
    <property type="entry name" value="Lyase 2-enoyl-coa Hydratase, Chain A, domain 2"/>
    <property type="match status" value="1"/>
</dbReference>
<dbReference type="EMBL" id="BSDO01000001">
    <property type="protein sequence ID" value="GLI20883.1"/>
    <property type="molecule type" value="Genomic_DNA"/>
</dbReference>
<dbReference type="GeneID" id="95761354"/>
<dbReference type="EMBL" id="JAVDPY010000002">
    <property type="protein sequence ID" value="MDR6332609.1"/>
    <property type="molecule type" value="Genomic_DNA"/>
</dbReference>
<organism evidence="4 6">
    <name type="scientific">Xanthobacter flavus</name>
    <dbReference type="NCBI Taxonomy" id="281"/>
    <lineage>
        <taxon>Bacteria</taxon>
        <taxon>Pseudomonadati</taxon>
        <taxon>Pseudomonadota</taxon>
        <taxon>Alphaproteobacteria</taxon>
        <taxon>Hyphomicrobiales</taxon>
        <taxon>Xanthobacteraceae</taxon>
        <taxon>Xanthobacter</taxon>
    </lineage>
</organism>
<dbReference type="Proteomes" id="UP001245370">
    <property type="component" value="Unassembled WGS sequence"/>
</dbReference>
<dbReference type="CDD" id="cd06558">
    <property type="entry name" value="crotonase-like"/>
    <property type="match status" value="1"/>
</dbReference>
<dbReference type="AlphaFoldDB" id="A0A9W6FKG2"/>
<dbReference type="Gene3D" id="3.90.226.10">
    <property type="entry name" value="2-enoyl-CoA Hydratase, Chain A, domain 1"/>
    <property type="match status" value="1"/>
</dbReference>
<dbReference type="PANTHER" id="PTHR11941:SF54">
    <property type="entry name" value="ENOYL-COA HYDRATASE, MITOCHONDRIAL"/>
    <property type="match status" value="1"/>
</dbReference>
<dbReference type="GO" id="GO:0016829">
    <property type="term" value="F:lyase activity"/>
    <property type="evidence" value="ECO:0007669"/>
    <property type="project" value="UniProtKB-KW"/>
</dbReference>
<evidence type="ECO:0000256" key="3">
    <source>
        <dbReference type="RuleBase" id="RU003707"/>
    </source>
</evidence>
<evidence type="ECO:0000313" key="5">
    <source>
        <dbReference type="EMBL" id="MDR6332609.1"/>
    </source>
</evidence>
<name>A0A9W6FKG2_XANFL</name>
<keyword evidence="2" id="KW-0456">Lyase</keyword>
<keyword evidence="7" id="KW-1185">Reference proteome</keyword>
<dbReference type="Proteomes" id="UP001144397">
    <property type="component" value="Unassembled WGS sequence"/>
</dbReference>
<accession>A0A9W6FKG2</accession>
<sequence>MQADEVELAVADGIARVTLNRPARRNALTASMANALTAAWARIDADQAIRAVVLAAAPCGTFCAGMDLKEMAAARAEGADLLARIADPFQERLRAVRQPVVAALNGHFSGAGMLLAMGADIRVGLAGSRAAISEVRFGRGTSWAVPLLWMLPQPVLSEMMLTGAPLPVEELWRHGFVNHLEATPEVVLARALALAGQIARNAPLSVRAAKATLAAGMDLGCAGGLARGAELHRAVYASADAQEGPSAFAEGRVPVWQGR</sequence>
<comment type="similarity">
    <text evidence="1 3">Belongs to the enoyl-CoA hydratase/isomerase family.</text>
</comment>
<evidence type="ECO:0000313" key="7">
    <source>
        <dbReference type="Proteomes" id="UP001245370"/>
    </source>
</evidence>
<evidence type="ECO:0000313" key="4">
    <source>
        <dbReference type="EMBL" id="GLI20883.1"/>
    </source>
</evidence>
<dbReference type="Pfam" id="PF00378">
    <property type="entry name" value="ECH_1"/>
    <property type="match status" value="1"/>
</dbReference>
<proteinExistence type="inferred from homology"/>
<comment type="caution">
    <text evidence="4">The sequence shown here is derived from an EMBL/GenBank/DDBJ whole genome shotgun (WGS) entry which is preliminary data.</text>
</comment>
<dbReference type="GO" id="GO:0006635">
    <property type="term" value="P:fatty acid beta-oxidation"/>
    <property type="evidence" value="ECO:0007669"/>
    <property type="project" value="TreeGrafter"/>
</dbReference>
<evidence type="ECO:0000313" key="6">
    <source>
        <dbReference type="Proteomes" id="UP001144397"/>
    </source>
</evidence>
<evidence type="ECO:0000256" key="1">
    <source>
        <dbReference type="ARBA" id="ARBA00005254"/>
    </source>
</evidence>
<dbReference type="PROSITE" id="PS00166">
    <property type="entry name" value="ENOYL_COA_HYDRATASE"/>
    <property type="match status" value="1"/>
</dbReference>
<dbReference type="InterPro" id="IPR014748">
    <property type="entry name" value="Enoyl-CoA_hydra_C"/>
</dbReference>
<dbReference type="InterPro" id="IPR029045">
    <property type="entry name" value="ClpP/crotonase-like_dom_sf"/>
</dbReference>
<evidence type="ECO:0000256" key="2">
    <source>
        <dbReference type="ARBA" id="ARBA00023239"/>
    </source>
</evidence>
<dbReference type="InterPro" id="IPR001753">
    <property type="entry name" value="Enoyl-CoA_hydra/iso"/>
</dbReference>
<protein>
    <submittedName>
        <fullName evidence="4 5">Enoyl-CoA hydratase</fullName>
    </submittedName>
</protein>
<reference evidence="4" key="1">
    <citation type="submission" date="2022-12" db="EMBL/GenBank/DDBJ databases">
        <title>Reference genome sequencing for broad-spectrum identification of bacterial and archaeal isolates by mass spectrometry.</title>
        <authorList>
            <person name="Sekiguchi Y."/>
            <person name="Tourlousse D.M."/>
        </authorList>
    </citation>
    <scope>NUCLEOTIDE SEQUENCE</scope>
    <source>
        <strain evidence="4">301</strain>
    </source>
</reference>
<gene>
    <name evidence="5" type="ORF">GGQ86_001073</name>
    <name evidence="4" type="ORF">XFLAVUS301_05570</name>
</gene>
<dbReference type="InterPro" id="IPR018376">
    <property type="entry name" value="Enoyl-CoA_hyd/isom_CS"/>
</dbReference>